<name>A0ABV8EY10_9ACTN</name>
<protein>
    <submittedName>
        <fullName evidence="2">K(+)-transporting ATPase subunit F</fullName>
    </submittedName>
</protein>
<evidence type="ECO:0000313" key="2">
    <source>
        <dbReference type="EMBL" id="MFC3980223.1"/>
    </source>
</evidence>
<feature type="transmembrane region" description="Helical" evidence="1">
    <location>
        <begin position="6"/>
        <end position="25"/>
    </location>
</feature>
<comment type="caution">
    <text evidence="2">The sequence shown here is derived from an EMBL/GenBank/DDBJ whole genome shotgun (WGS) entry which is preliminary data.</text>
</comment>
<dbReference type="EMBL" id="JBHSBC010000008">
    <property type="protein sequence ID" value="MFC3980223.1"/>
    <property type="molecule type" value="Genomic_DNA"/>
</dbReference>
<organism evidence="2 3">
    <name type="scientific">Streptosporangium jomthongense</name>
    <dbReference type="NCBI Taxonomy" id="1193683"/>
    <lineage>
        <taxon>Bacteria</taxon>
        <taxon>Bacillati</taxon>
        <taxon>Actinomycetota</taxon>
        <taxon>Actinomycetes</taxon>
        <taxon>Streptosporangiales</taxon>
        <taxon>Streptosporangiaceae</taxon>
        <taxon>Streptosporangium</taxon>
    </lineage>
</organism>
<evidence type="ECO:0000256" key="1">
    <source>
        <dbReference type="SAM" id="Phobius"/>
    </source>
</evidence>
<keyword evidence="1" id="KW-0472">Membrane</keyword>
<gene>
    <name evidence="2" type="ORF">ACFOYY_08840</name>
</gene>
<proteinExistence type="predicted"/>
<sequence length="29" mass="2987">MSAVNAIGLVVAVVLAALMVAALLFPERF</sequence>
<evidence type="ECO:0000313" key="3">
    <source>
        <dbReference type="Proteomes" id="UP001595698"/>
    </source>
</evidence>
<accession>A0ABV8EY10</accession>
<keyword evidence="1" id="KW-1133">Transmembrane helix</keyword>
<dbReference type="Proteomes" id="UP001595698">
    <property type="component" value="Unassembled WGS sequence"/>
</dbReference>
<keyword evidence="1" id="KW-0812">Transmembrane</keyword>
<dbReference type="RefSeq" id="WP_352012616.1">
    <property type="nucleotide sequence ID" value="NZ_JBHSBC010000008.1"/>
</dbReference>
<reference evidence="3" key="1">
    <citation type="journal article" date="2019" name="Int. J. Syst. Evol. Microbiol.">
        <title>The Global Catalogue of Microorganisms (GCM) 10K type strain sequencing project: providing services to taxonomists for standard genome sequencing and annotation.</title>
        <authorList>
            <consortium name="The Broad Institute Genomics Platform"/>
            <consortium name="The Broad Institute Genome Sequencing Center for Infectious Disease"/>
            <person name="Wu L."/>
            <person name="Ma J."/>
        </authorList>
    </citation>
    <scope>NUCLEOTIDE SEQUENCE [LARGE SCALE GENOMIC DNA]</scope>
    <source>
        <strain evidence="3">TBRC 7912</strain>
    </source>
</reference>
<keyword evidence="3" id="KW-1185">Reference proteome</keyword>